<evidence type="ECO:0000313" key="2">
    <source>
        <dbReference type="Proteomes" id="UP000248616"/>
    </source>
</evidence>
<dbReference type="AlphaFoldDB" id="A0A2W7CB31"/>
<dbReference type="RefSeq" id="WP_111542293.1">
    <property type="nucleotide sequence ID" value="NZ_MZXV01000001.1"/>
</dbReference>
<dbReference type="InterPro" id="IPR014985">
    <property type="entry name" value="WbqC"/>
</dbReference>
<evidence type="ECO:0008006" key="3">
    <source>
        <dbReference type="Google" id="ProtNLM"/>
    </source>
</evidence>
<organism evidence="1 2">
    <name type="scientific">Mesorhizobium kowhaii</name>
    <dbReference type="NCBI Taxonomy" id="1300272"/>
    <lineage>
        <taxon>Bacteria</taxon>
        <taxon>Pseudomonadati</taxon>
        <taxon>Pseudomonadota</taxon>
        <taxon>Alphaproteobacteria</taxon>
        <taxon>Hyphomicrobiales</taxon>
        <taxon>Phyllobacteriaceae</taxon>
        <taxon>Mesorhizobium</taxon>
    </lineage>
</organism>
<proteinExistence type="predicted"/>
<reference evidence="2" key="1">
    <citation type="submission" date="2017-03" db="EMBL/GenBank/DDBJ databases">
        <authorList>
            <person name="Safronova V.I."/>
            <person name="Sazanova A.L."/>
            <person name="Chirak E.R."/>
        </authorList>
    </citation>
    <scope>NUCLEOTIDE SEQUENCE [LARGE SCALE GENOMIC DNA]</scope>
    <source>
        <strain evidence="2">Ach-343</strain>
    </source>
</reference>
<name>A0A2W7CB31_9HYPH</name>
<comment type="caution">
    <text evidence="1">The sequence shown here is derived from an EMBL/GenBank/DDBJ whole genome shotgun (WGS) entry which is preliminary data.</text>
</comment>
<protein>
    <recommendedName>
        <fullName evidence="3">WbqC family protein</fullName>
    </recommendedName>
</protein>
<evidence type="ECO:0000313" key="1">
    <source>
        <dbReference type="EMBL" id="PZV40500.1"/>
    </source>
</evidence>
<accession>A0A2W7CB31</accession>
<dbReference type="Pfam" id="PF08889">
    <property type="entry name" value="WbqC"/>
    <property type="match status" value="1"/>
</dbReference>
<keyword evidence="2" id="KW-1185">Reference proteome</keyword>
<dbReference type="EMBL" id="MZXV01000001">
    <property type="protein sequence ID" value="PZV40500.1"/>
    <property type="molecule type" value="Genomic_DNA"/>
</dbReference>
<dbReference type="Proteomes" id="UP000248616">
    <property type="component" value="Unassembled WGS sequence"/>
</dbReference>
<sequence length="255" mass="28520">MVSIEHGIPATKADGDPRRVSDKRIAILQSAYIPWKGYFDIIGSVDIFVVYDDVQYPQKSHWHNRNLIKTQHGPKWLTVPVSKADGSFQNIDALQLPLPFLDKHWQSIANAYARAPYYKTFGPKLEALYKAAAAFTHLSELNRHFLTTLASHLGFDTQFVLSRELAAGGAKTDRLLGICRELGATSYLSGPAARAYLETDKFDAANVQVEWMDYSGYPTYPQLHGSFDPAVSVIDLLFNVGDNARDFMKAPLPRT</sequence>
<gene>
    <name evidence="1" type="ORF">B5V02_00260</name>
</gene>
<dbReference type="OrthoDB" id="3611744at2"/>